<accession>A0A0V0RFK3</accession>
<proteinExistence type="predicted"/>
<feature type="compositionally biased region" description="Polar residues" evidence="1">
    <location>
        <begin position="32"/>
        <end position="55"/>
    </location>
</feature>
<organism evidence="2 3">
    <name type="scientific">Trichinella nelsoni</name>
    <dbReference type="NCBI Taxonomy" id="6336"/>
    <lineage>
        <taxon>Eukaryota</taxon>
        <taxon>Metazoa</taxon>
        <taxon>Ecdysozoa</taxon>
        <taxon>Nematoda</taxon>
        <taxon>Enoplea</taxon>
        <taxon>Dorylaimia</taxon>
        <taxon>Trichinellida</taxon>
        <taxon>Trichinellidae</taxon>
        <taxon>Trichinella</taxon>
    </lineage>
</organism>
<reference evidence="2 3" key="1">
    <citation type="submission" date="2015-01" db="EMBL/GenBank/DDBJ databases">
        <title>Evolution of Trichinella species and genotypes.</title>
        <authorList>
            <person name="Korhonen P.K."/>
            <person name="Edoardo P."/>
            <person name="Giuseppe L.R."/>
            <person name="Gasser R.B."/>
        </authorList>
    </citation>
    <scope>NUCLEOTIDE SEQUENCE [LARGE SCALE GENOMIC DNA]</scope>
    <source>
        <strain evidence="2">ISS37</strain>
    </source>
</reference>
<evidence type="ECO:0000256" key="1">
    <source>
        <dbReference type="SAM" id="MobiDB-lite"/>
    </source>
</evidence>
<feature type="region of interest" description="Disordered" evidence="1">
    <location>
        <begin position="1"/>
        <end position="64"/>
    </location>
</feature>
<dbReference type="EMBL" id="JYDL01000211">
    <property type="protein sequence ID" value="KRX13289.1"/>
    <property type="molecule type" value="Genomic_DNA"/>
</dbReference>
<sequence length="116" mass="12755">MPADQCGTSRAPERADNGQFPTRSPEIYLPQRPTQKFLTGRNCSASSTRNKSGGNSDALDAAVIGKDSSVRSRMRCERQFEEPSSNMTSSTLLCEIKARINDQLVFMGDDIACDYV</sequence>
<evidence type="ECO:0000313" key="3">
    <source>
        <dbReference type="Proteomes" id="UP000054630"/>
    </source>
</evidence>
<keyword evidence="3" id="KW-1185">Reference proteome</keyword>
<dbReference type="Proteomes" id="UP000054630">
    <property type="component" value="Unassembled WGS sequence"/>
</dbReference>
<dbReference type="AlphaFoldDB" id="A0A0V0RFK3"/>
<name>A0A0V0RFK3_9BILA</name>
<protein>
    <submittedName>
        <fullName evidence="2">Uncharacterized protein</fullName>
    </submittedName>
</protein>
<gene>
    <name evidence="2" type="ORF">T07_13615</name>
</gene>
<comment type="caution">
    <text evidence="2">The sequence shown here is derived from an EMBL/GenBank/DDBJ whole genome shotgun (WGS) entry which is preliminary data.</text>
</comment>
<evidence type="ECO:0000313" key="2">
    <source>
        <dbReference type="EMBL" id="KRX13289.1"/>
    </source>
</evidence>